<feature type="chain" id="PRO_5035948369" description="Secreted protein" evidence="1">
    <location>
        <begin position="29"/>
        <end position="103"/>
    </location>
</feature>
<dbReference type="EMBL" id="CM035422">
    <property type="protein sequence ID" value="KAH7372951.1"/>
    <property type="molecule type" value="Genomic_DNA"/>
</dbReference>
<evidence type="ECO:0000313" key="3">
    <source>
        <dbReference type="Proteomes" id="UP000825935"/>
    </source>
</evidence>
<dbReference type="AlphaFoldDB" id="A0A8T2STV8"/>
<proteinExistence type="predicted"/>
<name>A0A8T2STV8_CERRI</name>
<protein>
    <recommendedName>
        <fullName evidence="4">Secreted protein</fullName>
    </recommendedName>
</protein>
<feature type="signal peptide" evidence="1">
    <location>
        <begin position="1"/>
        <end position="28"/>
    </location>
</feature>
<keyword evidence="1" id="KW-0732">Signal</keyword>
<gene>
    <name evidence="2" type="ORF">KP509_17G031000</name>
</gene>
<sequence>MYSHVTMILCFMLYVSLLQDLLFGTTHSVMEMVKALEVLTYHMESSYLSRMEVISSREILFRSCTSLVAYLWSIRLIHLVDILWSTWRSRMVDTTWRLWIPRR</sequence>
<reference evidence="2" key="1">
    <citation type="submission" date="2021-08" db="EMBL/GenBank/DDBJ databases">
        <title>WGS assembly of Ceratopteris richardii.</title>
        <authorList>
            <person name="Marchant D.B."/>
            <person name="Chen G."/>
            <person name="Jenkins J."/>
            <person name="Shu S."/>
            <person name="Leebens-Mack J."/>
            <person name="Grimwood J."/>
            <person name="Schmutz J."/>
            <person name="Soltis P."/>
            <person name="Soltis D."/>
            <person name="Chen Z.-H."/>
        </authorList>
    </citation>
    <scope>NUCLEOTIDE SEQUENCE</scope>
    <source>
        <strain evidence="2">Whitten #5841</strain>
        <tissue evidence="2">Leaf</tissue>
    </source>
</reference>
<evidence type="ECO:0000313" key="2">
    <source>
        <dbReference type="EMBL" id="KAH7372951.1"/>
    </source>
</evidence>
<comment type="caution">
    <text evidence="2">The sequence shown here is derived from an EMBL/GenBank/DDBJ whole genome shotgun (WGS) entry which is preliminary data.</text>
</comment>
<dbReference type="Proteomes" id="UP000825935">
    <property type="component" value="Chromosome 17"/>
</dbReference>
<evidence type="ECO:0000256" key="1">
    <source>
        <dbReference type="SAM" id="SignalP"/>
    </source>
</evidence>
<accession>A0A8T2STV8</accession>
<organism evidence="2 3">
    <name type="scientific">Ceratopteris richardii</name>
    <name type="common">Triangle waterfern</name>
    <dbReference type="NCBI Taxonomy" id="49495"/>
    <lineage>
        <taxon>Eukaryota</taxon>
        <taxon>Viridiplantae</taxon>
        <taxon>Streptophyta</taxon>
        <taxon>Embryophyta</taxon>
        <taxon>Tracheophyta</taxon>
        <taxon>Polypodiopsida</taxon>
        <taxon>Polypodiidae</taxon>
        <taxon>Polypodiales</taxon>
        <taxon>Pteridineae</taxon>
        <taxon>Pteridaceae</taxon>
        <taxon>Parkerioideae</taxon>
        <taxon>Ceratopteris</taxon>
    </lineage>
</organism>
<keyword evidence="3" id="KW-1185">Reference proteome</keyword>
<evidence type="ECO:0008006" key="4">
    <source>
        <dbReference type="Google" id="ProtNLM"/>
    </source>
</evidence>